<feature type="chain" id="PRO_5014666967" evidence="1">
    <location>
        <begin position="22"/>
        <end position="153"/>
    </location>
</feature>
<evidence type="ECO:0000313" key="2">
    <source>
        <dbReference type="EMBL" id="SJX62738.1"/>
    </source>
</evidence>
<keyword evidence="1" id="KW-0732">Signal</keyword>
<accession>A0A2N8UDC7</accession>
<sequence length="153" mass="17241">MKHFHGLVVVLLLAIAGLVSAIPPEVEANEVTRYLWNQASNGVFIPYLHESGEMGQVWNSFLNTQGENIVKQFYDARYYGDATAIQNGKTRFMKAVTHVDKRPYKFGQNGRNVRIAMAQELVGTFAKRQHEKQLKDWGRTLSIGRGESSTGQL</sequence>
<evidence type="ECO:0000256" key="1">
    <source>
        <dbReference type="SAM" id="SignalP"/>
    </source>
</evidence>
<protein>
    <submittedName>
        <fullName evidence="2">Uncharacterized protein</fullName>
    </submittedName>
</protein>
<dbReference type="EMBL" id="LT795059">
    <property type="protein sequence ID" value="SJX62738.1"/>
    <property type="molecule type" value="Genomic_DNA"/>
</dbReference>
<gene>
    <name evidence="2" type="ORF">SRS1_25068</name>
</gene>
<organism evidence="2 3">
    <name type="scientific">Sporisorium reilianum f. sp. reilianum</name>
    <dbReference type="NCBI Taxonomy" id="72559"/>
    <lineage>
        <taxon>Eukaryota</taxon>
        <taxon>Fungi</taxon>
        <taxon>Dikarya</taxon>
        <taxon>Basidiomycota</taxon>
        <taxon>Ustilaginomycotina</taxon>
        <taxon>Ustilaginomycetes</taxon>
        <taxon>Ustilaginales</taxon>
        <taxon>Ustilaginaceae</taxon>
        <taxon>Sporisorium</taxon>
    </lineage>
</organism>
<dbReference type="AlphaFoldDB" id="A0A2N8UDC7"/>
<dbReference type="Proteomes" id="UP000239563">
    <property type="component" value="Chromosome VI"/>
</dbReference>
<feature type="signal peptide" evidence="1">
    <location>
        <begin position="1"/>
        <end position="21"/>
    </location>
</feature>
<name>A0A2N8UDC7_9BASI</name>
<reference evidence="2 3" key="1">
    <citation type="submission" date="2017-02" db="EMBL/GenBank/DDBJ databases">
        <authorList>
            <person name="Peterson S.W."/>
        </authorList>
    </citation>
    <scope>NUCLEOTIDE SEQUENCE [LARGE SCALE GENOMIC DNA]</scope>
    <source>
        <strain evidence="2 3">SRS1_H2-8</strain>
    </source>
</reference>
<evidence type="ECO:0000313" key="3">
    <source>
        <dbReference type="Proteomes" id="UP000239563"/>
    </source>
</evidence>
<proteinExistence type="predicted"/>